<reference evidence="12 13" key="1">
    <citation type="submission" date="2016-09" db="EMBL/GenBank/DDBJ databases">
        <title>Xenorhabdus thuongxuanensis sp. nov. and Xenorhabdus eapokensis sp. nov., isolated from Steinernema species.</title>
        <authorList>
            <person name="Kaempfer P."/>
            <person name="Tobias N.J."/>
            <person name="Phan Ke L."/>
            <person name="Bode H.B."/>
            <person name="Glaeser S.P."/>
        </authorList>
    </citation>
    <scope>NUCLEOTIDE SEQUENCE [LARGE SCALE GENOMIC DNA]</scope>
    <source>
        <strain evidence="12 13">DL20</strain>
    </source>
</reference>
<keyword evidence="6 9" id="KW-0823">Tryptophan catabolism</keyword>
<evidence type="ECO:0000313" key="13">
    <source>
        <dbReference type="Proteomes" id="UP000186268"/>
    </source>
</evidence>
<dbReference type="OrthoDB" id="9764079at2"/>
<dbReference type="Gene3D" id="3.90.1150.10">
    <property type="entry name" value="Aspartate Aminotransferase, domain 1"/>
    <property type="match status" value="1"/>
</dbReference>
<dbReference type="InterPro" id="IPR015424">
    <property type="entry name" value="PyrdxlP-dep_Trfase"/>
</dbReference>
<comment type="caution">
    <text evidence="12">The sequence shown here is derived from an EMBL/GenBank/DDBJ whole genome shotgun (WGS) entry which is preliminary data.</text>
</comment>
<dbReference type="SUPFAM" id="SSF53383">
    <property type="entry name" value="PLP-dependent transferases"/>
    <property type="match status" value="1"/>
</dbReference>
<dbReference type="AlphaFoldDB" id="A0A1Q5TVT8"/>
<evidence type="ECO:0000256" key="9">
    <source>
        <dbReference type="HAMAP-Rule" id="MF_00544"/>
    </source>
</evidence>
<gene>
    <name evidence="9" type="primary">tnaA</name>
    <name evidence="12" type="ORF">Xedl_01061</name>
</gene>
<dbReference type="PANTHER" id="PTHR32325:SF4">
    <property type="entry name" value="TRYPTOPHANASE"/>
    <property type="match status" value="1"/>
</dbReference>
<dbReference type="InterPro" id="IPR015422">
    <property type="entry name" value="PyrdxlP-dep_Trfase_small"/>
</dbReference>
<keyword evidence="5 9" id="KW-0663">Pyridoxal phosphate</keyword>
<dbReference type="EC" id="4.1.99.1" evidence="9"/>
<dbReference type="Proteomes" id="UP000186268">
    <property type="component" value="Unassembled WGS sequence"/>
</dbReference>
<dbReference type="Pfam" id="PF01212">
    <property type="entry name" value="Beta_elim_lyase"/>
    <property type="match status" value="1"/>
</dbReference>
<comment type="similarity">
    <text evidence="3 9">Belongs to the beta-eliminating lyase family.</text>
</comment>
<dbReference type="NCBIfam" id="TIGR02617">
    <property type="entry name" value="tnaA_trp_ase"/>
    <property type="match status" value="1"/>
</dbReference>
<evidence type="ECO:0000256" key="6">
    <source>
        <dbReference type="ARBA" id="ARBA00023079"/>
    </source>
</evidence>
<organism evidence="12 13">
    <name type="scientific">Xenorhabdus eapokensis</name>
    <dbReference type="NCBI Taxonomy" id="1873482"/>
    <lineage>
        <taxon>Bacteria</taxon>
        <taxon>Pseudomonadati</taxon>
        <taxon>Pseudomonadota</taxon>
        <taxon>Gammaproteobacteria</taxon>
        <taxon>Enterobacterales</taxon>
        <taxon>Morganellaceae</taxon>
        <taxon>Xenorhabdus</taxon>
    </lineage>
</organism>
<dbReference type="HAMAP" id="MF_00544">
    <property type="entry name" value="Tryptophanase"/>
    <property type="match status" value="1"/>
</dbReference>
<keyword evidence="7 9" id="KW-0456">Lyase</keyword>
<dbReference type="CDD" id="cd00617">
    <property type="entry name" value="Tnase_like"/>
    <property type="match status" value="1"/>
</dbReference>
<comment type="cofactor">
    <cofactor evidence="1 9 10">
        <name>pyridoxal 5'-phosphate</name>
        <dbReference type="ChEBI" id="CHEBI:597326"/>
    </cofactor>
</comment>
<dbReference type="EMBL" id="MKGQ01000005">
    <property type="protein sequence ID" value="OKP04293.1"/>
    <property type="molecule type" value="Genomic_DNA"/>
</dbReference>
<comment type="pathway">
    <text evidence="2 9">Amino-acid degradation; L-tryptophan degradation via pyruvate pathway; indole and pyruvate from L-tryptophan: step 1/1.</text>
</comment>
<evidence type="ECO:0000256" key="2">
    <source>
        <dbReference type="ARBA" id="ARBA00004662"/>
    </source>
</evidence>
<dbReference type="Gene3D" id="3.40.640.10">
    <property type="entry name" value="Type I PLP-dependent aspartate aminotransferase-like (Major domain)"/>
    <property type="match status" value="1"/>
</dbReference>
<dbReference type="GO" id="GO:0009034">
    <property type="term" value="F:tryptophanase activity"/>
    <property type="evidence" value="ECO:0007669"/>
    <property type="project" value="UniProtKB-UniRule"/>
</dbReference>
<feature type="modified residue" description="N6-(pyridoxal phosphate)lysine" evidence="9 10">
    <location>
        <position position="265"/>
    </location>
</feature>
<dbReference type="InterPro" id="IPR018176">
    <property type="entry name" value="Tryptophanase_CS"/>
</dbReference>
<proteinExistence type="inferred from homology"/>
<evidence type="ECO:0000256" key="1">
    <source>
        <dbReference type="ARBA" id="ARBA00001933"/>
    </source>
</evidence>
<dbReference type="NCBIfam" id="NF009709">
    <property type="entry name" value="PRK13238.1"/>
    <property type="match status" value="1"/>
</dbReference>
<dbReference type="InterPro" id="IPR015421">
    <property type="entry name" value="PyrdxlP-dep_Trfase_major"/>
</dbReference>
<dbReference type="InterPro" id="IPR001597">
    <property type="entry name" value="ArAA_b-elim_lyase/Thr_aldolase"/>
</dbReference>
<feature type="domain" description="Aromatic amino acid beta-eliminating lyase/threonine aldolase" evidence="11">
    <location>
        <begin position="46"/>
        <end position="430"/>
    </location>
</feature>
<evidence type="ECO:0000256" key="10">
    <source>
        <dbReference type="PIRSR" id="PIRSR611166-50"/>
    </source>
</evidence>
<evidence type="ECO:0000313" key="12">
    <source>
        <dbReference type="EMBL" id="OKP04293.1"/>
    </source>
</evidence>
<protein>
    <recommendedName>
        <fullName evidence="9">Tryptophanase</fullName>
        <ecNumber evidence="9">4.1.99.1</ecNumber>
    </recommendedName>
    <alternativeName>
        <fullName evidence="9">L-tryptophan indole-lyase</fullName>
        <shortName evidence="9">TNase</shortName>
    </alternativeName>
</protein>
<evidence type="ECO:0000256" key="8">
    <source>
        <dbReference type="ARBA" id="ARBA00047962"/>
    </source>
</evidence>
<dbReference type="UniPathway" id="UPA00332">
    <property type="reaction ID" value="UER00452"/>
</dbReference>
<dbReference type="RefSeq" id="WP_074022783.1">
    <property type="nucleotide sequence ID" value="NZ_CAWNAG010000158.1"/>
</dbReference>
<comment type="subunit">
    <text evidence="4 9">Homotetramer.</text>
</comment>
<dbReference type="InterPro" id="IPR011166">
    <property type="entry name" value="Beta-eliminating_lyase"/>
</dbReference>
<sequence length="468" mass="52678">MKRIPEPFRIKMVENIRMTTRAEREVALESAGYNPFMLPSDMVYIDLLTDSGTGAMSDRQWAGMMIGDEAYAGSRSYYHLADKVKELIGYKYTIPTHQGRGAEQILFPTLVARKKLKGGAKSPVFISNFHFDTTMAHVELNGAKAINVVTNKAFETGNYYDWKGNFDIELLKQTIKQHGQDNVVAIIATITCNSTGGQPVSLANMKAVYEIAKQHDIPVVIDSARFCENAWFIKQREKGYENKSIKEIVKQMYQYGDMLTMSAKKDPMVNIGGLCCFRDDETLFNEVCVRCIPMEGFVTYGGLAGRDMEALAVGLEEGMDENFLSYRINQVTYLGEKLRKEGIPIQYPIGGHAVFVDAKLFLPHIPCDQFPAQALSNALYLEAGIRSVEIGSLLLGRDPDTGKQKDSPMELTRLTIPRRVYTNDHMDYIVDAFIGLKQRAADIRGLTFTYEPPILRHFTARLKPIEKI</sequence>
<dbReference type="PROSITE" id="PS00853">
    <property type="entry name" value="BETA_ELIM_LYASE"/>
    <property type="match status" value="1"/>
</dbReference>
<dbReference type="PANTHER" id="PTHR32325">
    <property type="entry name" value="BETA-ELIMINATING LYASE-LIKE PROTEIN-RELATED"/>
    <property type="match status" value="1"/>
</dbReference>
<dbReference type="STRING" id="1873482.Xedl_01061"/>
<dbReference type="PIRSF" id="PIRSF001386">
    <property type="entry name" value="Trpase"/>
    <property type="match status" value="1"/>
</dbReference>
<evidence type="ECO:0000256" key="5">
    <source>
        <dbReference type="ARBA" id="ARBA00022898"/>
    </source>
</evidence>
<name>A0A1Q5TVT8_9GAMM</name>
<keyword evidence="13" id="KW-1185">Reference proteome</keyword>
<dbReference type="InterPro" id="IPR013440">
    <property type="entry name" value="TNase"/>
</dbReference>
<accession>A0A1Q5TVT8</accession>
<comment type="catalytic activity">
    <reaction evidence="8 9">
        <text>L-tryptophan + H2O = indole + pyruvate + NH4(+)</text>
        <dbReference type="Rhea" id="RHEA:19553"/>
        <dbReference type="ChEBI" id="CHEBI:15361"/>
        <dbReference type="ChEBI" id="CHEBI:15377"/>
        <dbReference type="ChEBI" id="CHEBI:16881"/>
        <dbReference type="ChEBI" id="CHEBI:28938"/>
        <dbReference type="ChEBI" id="CHEBI:57912"/>
        <dbReference type="EC" id="4.1.99.1"/>
    </reaction>
</comment>
<evidence type="ECO:0000256" key="4">
    <source>
        <dbReference type="ARBA" id="ARBA00011881"/>
    </source>
</evidence>
<evidence type="ECO:0000256" key="3">
    <source>
        <dbReference type="ARBA" id="ARBA00009721"/>
    </source>
</evidence>
<evidence type="ECO:0000259" key="11">
    <source>
        <dbReference type="Pfam" id="PF01212"/>
    </source>
</evidence>
<evidence type="ECO:0000256" key="7">
    <source>
        <dbReference type="ARBA" id="ARBA00023239"/>
    </source>
</evidence>